<evidence type="ECO:0000256" key="8">
    <source>
        <dbReference type="ARBA" id="ARBA00024331"/>
    </source>
</evidence>
<dbReference type="InterPro" id="IPR044015">
    <property type="entry name" value="FBPase_C_dom"/>
</dbReference>
<feature type="binding site" evidence="9">
    <location>
        <position position="88"/>
    </location>
    <ligand>
        <name>Mg(2+)</name>
        <dbReference type="ChEBI" id="CHEBI:18420"/>
        <label>1</label>
    </ligand>
</feature>
<dbReference type="GO" id="GO:0042132">
    <property type="term" value="F:fructose 1,6-bisphosphate 1-phosphatase activity"/>
    <property type="evidence" value="ECO:0007669"/>
    <property type="project" value="UniProtKB-EC"/>
</dbReference>
<dbReference type="PANTHER" id="PTHR11556">
    <property type="entry name" value="FRUCTOSE-1,6-BISPHOSPHATASE-RELATED"/>
    <property type="match status" value="1"/>
</dbReference>
<dbReference type="EC" id="3.1.3.11" evidence="9"/>
<comment type="caution">
    <text evidence="9">Lacks conserved residue(s) required for the propagation of feature annotation.</text>
</comment>
<dbReference type="PIRSF" id="PIRSF000904">
    <property type="entry name" value="FBPtase_SBPase"/>
    <property type="match status" value="1"/>
</dbReference>
<keyword evidence="3 9" id="KW-0963">Cytoplasm</keyword>
<dbReference type="EMBL" id="CAJHOE010000001">
    <property type="protein sequence ID" value="CAD7286451.1"/>
    <property type="molecule type" value="Genomic_DNA"/>
</dbReference>
<keyword evidence="5 9" id="KW-0378">Hydrolase</keyword>
<keyword evidence="6 9" id="KW-0460">Magnesium</keyword>
<dbReference type="InterPro" id="IPR023079">
    <property type="entry name" value="SBPase"/>
</dbReference>
<dbReference type="RefSeq" id="WP_230056082.1">
    <property type="nucleotide sequence ID" value="NZ_CAJHOE010000001.1"/>
</dbReference>
<dbReference type="PIRSF" id="PIRSF500210">
    <property type="entry name" value="FBPtase"/>
    <property type="match status" value="1"/>
</dbReference>
<feature type="binding site" evidence="9">
    <location>
        <position position="232"/>
    </location>
    <ligand>
        <name>Mg(2+)</name>
        <dbReference type="ChEBI" id="CHEBI:18420"/>
        <label>2</label>
    </ligand>
</feature>
<comment type="similarity">
    <text evidence="2 9">Belongs to the FBPase class 1 family.</text>
</comment>
<evidence type="ECO:0000256" key="6">
    <source>
        <dbReference type="ARBA" id="ARBA00022842"/>
    </source>
</evidence>
<comment type="pathway">
    <text evidence="8">Carbohydrate biosynthesis.</text>
</comment>
<gene>
    <name evidence="9 12" type="primary">fbp</name>
    <name evidence="12" type="ORF">LMG8286_00284</name>
</gene>
<comment type="cofactor">
    <cofactor evidence="9">
        <name>Mg(2+)</name>
        <dbReference type="ChEBI" id="CHEBI:18420"/>
    </cofactor>
    <text evidence="9">Binds 2 magnesium ions per subunit.</text>
</comment>
<accession>A0ABM8Q0T9</accession>
<proteinExistence type="inferred from homology"/>
<dbReference type="Pfam" id="PF00316">
    <property type="entry name" value="FBPase"/>
    <property type="match status" value="1"/>
</dbReference>
<evidence type="ECO:0000256" key="7">
    <source>
        <dbReference type="ARBA" id="ARBA00023277"/>
    </source>
</evidence>
<feature type="binding site" evidence="9">
    <location>
        <position position="89"/>
    </location>
    <ligand>
        <name>Mg(2+)</name>
        <dbReference type="ChEBI" id="CHEBI:18420"/>
        <label>2</label>
    </ligand>
</feature>
<feature type="domain" description="Fructose-1-6-bisphosphatase class 1 C-terminal" evidence="11">
    <location>
        <begin position="160"/>
        <end position="283"/>
    </location>
</feature>
<evidence type="ECO:0000313" key="13">
    <source>
        <dbReference type="Proteomes" id="UP000789359"/>
    </source>
</evidence>
<dbReference type="Gene3D" id="3.30.540.10">
    <property type="entry name" value="Fructose-1,6-Bisphosphatase, subunit A, domain 1"/>
    <property type="match status" value="1"/>
</dbReference>
<evidence type="ECO:0000256" key="1">
    <source>
        <dbReference type="ARBA" id="ARBA00001273"/>
    </source>
</evidence>
<evidence type="ECO:0000259" key="11">
    <source>
        <dbReference type="Pfam" id="PF18913"/>
    </source>
</evidence>
<name>A0ABM8Q0T9_9BACT</name>
<dbReference type="InterPro" id="IPR000146">
    <property type="entry name" value="FBPase_class-1"/>
</dbReference>
<reference evidence="12 13" key="1">
    <citation type="submission" date="2020-11" db="EMBL/GenBank/DDBJ databases">
        <authorList>
            <person name="Peeters C."/>
        </authorList>
    </citation>
    <scope>NUCLEOTIDE SEQUENCE [LARGE SCALE GENOMIC DNA]</scope>
    <source>
        <strain evidence="12 13">LMG 8286</strain>
    </source>
</reference>
<keyword evidence="4 9" id="KW-0479">Metal-binding</keyword>
<dbReference type="Gene3D" id="3.40.190.80">
    <property type="match status" value="1"/>
</dbReference>
<dbReference type="PRINTS" id="PR01958">
    <property type="entry name" value="S17BPHPHTASE"/>
</dbReference>
<evidence type="ECO:0000256" key="4">
    <source>
        <dbReference type="ARBA" id="ARBA00022723"/>
    </source>
</evidence>
<dbReference type="InterPro" id="IPR033391">
    <property type="entry name" value="FBPase_N"/>
</dbReference>
<feature type="binding site" evidence="9">
    <location>
        <position position="195"/>
    </location>
    <ligand>
        <name>substrate</name>
    </ligand>
</feature>
<evidence type="ECO:0000256" key="3">
    <source>
        <dbReference type="ARBA" id="ARBA00022490"/>
    </source>
</evidence>
<dbReference type="PANTHER" id="PTHR11556:SF35">
    <property type="entry name" value="SEDOHEPTULOSE-1,7-BISPHOSPHATASE, CHLOROPLASTIC"/>
    <property type="match status" value="1"/>
</dbReference>
<comment type="subunit">
    <text evidence="9">Homotetramer.</text>
</comment>
<dbReference type="InterPro" id="IPR028343">
    <property type="entry name" value="FBPtase"/>
</dbReference>
<dbReference type="NCBIfam" id="NF006782">
    <property type="entry name" value="PRK09293.2-3"/>
    <property type="match status" value="1"/>
</dbReference>
<comment type="subcellular location">
    <subcellularLocation>
        <location evidence="9">Cytoplasm</location>
    </subcellularLocation>
</comment>
<dbReference type="Pfam" id="PF18913">
    <property type="entry name" value="FBPase_C"/>
    <property type="match status" value="1"/>
</dbReference>
<sequence>MRDLEQIFDAIKDVSKRISEEIKYTDLGYTSHENATGDTQLKLDVLSDEIITEKFKELECVKALVSEEKDEELCINEEASLIVAYDPLDGSSLVDVNFAVGSIFAIYENELKPENLIAAAYSVYGPRLELVIADKKCTLPKLYRLNRSGEFAFIKELSLKEKGKLNATGATQSGWSKTHQEFVRELFMQGYRLRYSGAMVADLHQILLKGGGLFSYPDTTDHPNGKLRVLFEVLPFAFIYENAGGATSNGKNKTLFDIQIQKTHQSTPCFFGSKFELNLLHEFYGKA</sequence>
<keyword evidence="7 9" id="KW-0119">Carbohydrate metabolism</keyword>
<evidence type="ECO:0000259" key="10">
    <source>
        <dbReference type="Pfam" id="PF00316"/>
    </source>
</evidence>
<keyword evidence="13" id="KW-1185">Reference proteome</keyword>
<comment type="caution">
    <text evidence="12">The sequence shown here is derived from an EMBL/GenBank/DDBJ whole genome shotgun (WGS) entry which is preliminary data.</text>
</comment>
<dbReference type="NCBIfam" id="NF006784">
    <property type="entry name" value="PRK09293.2-5"/>
    <property type="match status" value="1"/>
</dbReference>
<feature type="binding site" evidence="9">
    <location>
        <position position="226"/>
    </location>
    <ligand>
        <name>substrate</name>
    </ligand>
</feature>
<evidence type="ECO:0000256" key="2">
    <source>
        <dbReference type="ARBA" id="ARBA00010941"/>
    </source>
</evidence>
<feature type="binding site" evidence="9">
    <location>
        <position position="67"/>
    </location>
    <ligand>
        <name>Mg(2+)</name>
        <dbReference type="ChEBI" id="CHEBI:18420"/>
        <label>1</label>
    </ligand>
</feature>
<evidence type="ECO:0000256" key="5">
    <source>
        <dbReference type="ARBA" id="ARBA00022801"/>
    </source>
</evidence>
<evidence type="ECO:0000313" key="12">
    <source>
        <dbReference type="EMBL" id="CAD7286451.1"/>
    </source>
</evidence>
<feature type="domain" description="Fructose-1-6-bisphosphatase class I N-terminal" evidence="10">
    <location>
        <begin position="3"/>
        <end position="154"/>
    </location>
</feature>
<dbReference type="HAMAP" id="MF_01855">
    <property type="entry name" value="FBPase_class1"/>
    <property type="match status" value="1"/>
</dbReference>
<feature type="binding site" evidence="9">
    <location>
        <position position="86"/>
    </location>
    <ligand>
        <name>Mg(2+)</name>
        <dbReference type="ChEBI" id="CHEBI:18420"/>
        <label>1</label>
    </ligand>
</feature>
<feature type="binding site" evidence="9">
    <location>
        <begin position="89"/>
        <end position="92"/>
    </location>
    <ligand>
        <name>substrate</name>
    </ligand>
</feature>
<comment type="catalytic activity">
    <reaction evidence="1 9">
        <text>beta-D-fructose 1,6-bisphosphate + H2O = beta-D-fructose 6-phosphate + phosphate</text>
        <dbReference type="Rhea" id="RHEA:11064"/>
        <dbReference type="ChEBI" id="CHEBI:15377"/>
        <dbReference type="ChEBI" id="CHEBI:32966"/>
        <dbReference type="ChEBI" id="CHEBI:43474"/>
        <dbReference type="ChEBI" id="CHEBI:57634"/>
        <dbReference type="EC" id="3.1.3.11"/>
    </reaction>
</comment>
<organism evidence="12 13">
    <name type="scientific">Campylobacter suis</name>
    <dbReference type="NCBI Taxonomy" id="2790657"/>
    <lineage>
        <taxon>Bacteria</taxon>
        <taxon>Pseudomonadati</taxon>
        <taxon>Campylobacterota</taxon>
        <taxon>Epsilonproteobacteria</taxon>
        <taxon>Campylobacterales</taxon>
        <taxon>Campylobacteraceae</taxon>
        <taxon>Campylobacter</taxon>
    </lineage>
</organism>
<evidence type="ECO:0000256" key="9">
    <source>
        <dbReference type="HAMAP-Rule" id="MF_01855"/>
    </source>
</evidence>
<dbReference type="SUPFAM" id="SSF56655">
    <property type="entry name" value="Carbohydrate phosphatase"/>
    <property type="match status" value="1"/>
</dbReference>
<dbReference type="Proteomes" id="UP000789359">
    <property type="component" value="Unassembled WGS sequence"/>
</dbReference>
<protein>
    <recommendedName>
        <fullName evidence="9">Fructose-1,6-bisphosphatase class 1</fullName>
        <shortName evidence="9">FBPase class 1</shortName>
        <ecNumber evidence="9">3.1.3.11</ecNumber>
    </recommendedName>
    <alternativeName>
        <fullName evidence="9">D-fructose-1,6-bisphosphate 1-phosphohydrolase class 1</fullName>
    </alternativeName>
</protein>
<feature type="binding site" evidence="9">
    <location>
        <position position="86"/>
    </location>
    <ligand>
        <name>Mg(2+)</name>
        <dbReference type="ChEBI" id="CHEBI:18420"/>
        <label>2</label>
    </ligand>
</feature>